<dbReference type="InterPro" id="IPR024996">
    <property type="entry name" value="RNaseH_pPIWI_RE"/>
</dbReference>
<name>A0A6N9UPJ9_9ACTN</name>
<evidence type="ECO:0000313" key="3">
    <source>
        <dbReference type="EMBL" id="NEB19635.1"/>
    </source>
</evidence>
<keyword evidence="4" id="KW-1185">Reference proteome</keyword>
<organism evidence="3 4">
    <name type="scientific">Streptomyces coelicoflavus</name>
    <dbReference type="NCBI Taxonomy" id="285562"/>
    <lineage>
        <taxon>Bacteria</taxon>
        <taxon>Bacillati</taxon>
        <taxon>Actinomycetota</taxon>
        <taxon>Actinomycetes</taxon>
        <taxon>Kitasatosporales</taxon>
        <taxon>Streptomycetaceae</taxon>
        <taxon>Streptomyces</taxon>
    </lineage>
</organism>
<feature type="region of interest" description="Disordered" evidence="1">
    <location>
        <begin position="1"/>
        <end position="35"/>
    </location>
</feature>
<evidence type="ECO:0000313" key="4">
    <source>
        <dbReference type="Proteomes" id="UP000469545"/>
    </source>
</evidence>
<comment type="caution">
    <text evidence="3">The sequence shown here is derived from an EMBL/GenBank/DDBJ whole genome shotgun (WGS) entry which is preliminary data.</text>
</comment>
<dbReference type="EMBL" id="JAAGMB010000543">
    <property type="protein sequence ID" value="NEB19635.1"/>
    <property type="molecule type" value="Genomic_DNA"/>
</dbReference>
<reference evidence="3 4" key="1">
    <citation type="submission" date="2020-01" db="EMBL/GenBank/DDBJ databases">
        <title>Insect and environment-associated Actinomycetes.</title>
        <authorList>
            <person name="Currrie C."/>
            <person name="Chevrette M."/>
            <person name="Carlson C."/>
            <person name="Stubbendieck R."/>
            <person name="Wendt-Pienkowski E."/>
        </authorList>
    </citation>
    <scope>NUCLEOTIDE SEQUENCE [LARGE SCALE GENOMIC DNA]</scope>
    <source>
        <strain evidence="3 4">SID14172</strain>
    </source>
</reference>
<gene>
    <name evidence="3" type="ORF">G3I46_24595</name>
</gene>
<dbReference type="RefSeq" id="WP_164142129.1">
    <property type="nucleotide sequence ID" value="NZ_JAAGMB010000543.1"/>
</dbReference>
<accession>A0A6N9UPJ9</accession>
<dbReference type="AlphaFoldDB" id="A0A6N9UPJ9"/>
<evidence type="ECO:0000256" key="1">
    <source>
        <dbReference type="SAM" id="MobiDB-lite"/>
    </source>
</evidence>
<dbReference type="Pfam" id="PF13032">
    <property type="entry name" value="RNaseH_pPIWI_RE"/>
    <property type="match status" value="1"/>
</dbReference>
<feature type="compositionally biased region" description="Basic residues" evidence="1">
    <location>
        <begin position="1"/>
        <end position="11"/>
    </location>
</feature>
<dbReference type="Proteomes" id="UP000469545">
    <property type="component" value="Unassembled WGS sequence"/>
</dbReference>
<protein>
    <submittedName>
        <fullName evidence="3">DUF3893 domain-containing protein</fullName>
    </submittedName>
</protein>
<feature type="region of interest" description="Disordered" evidence="1">
    <location>
        <begin position="126"/>
        <end position="154"/>
    </location>
</feature>
<sequence>MSRPRTTKRAQRATLRATDGDGAAATPWTWPSHGADPSATGPLCDVWRARPPWSTGHLFDRPLHARRQAKTADGKHTKRIIVATALFSPEEEGDGVDRTMLARATARLCHQTIAWSDRSRYPVPLHAAKQLDLDHPQYRRSAPPKEQGDEAADE</sequence>
<feature type="domain" description="pPIWI-RE RNaseH" evidence="2">
    <location>
        <begin position="94"/>
        <end position="137"/>
    </location>
</feature>
<evidence type="ECO:0000259" key="2">
    <source>
        <dbReference type="Pfam" id="PF13032"/>
    </source>
</evidence>
<proteinExistence type="predicted"/>